<dbReference type="Pfam" id="PF00656">
    <property type="entry name" value="Peptidase_C14"/>
    <property type="match status" value="1"/>
</dbReference>
<dbReference type="InterPro" id="IPR052039">
    <property type="entry name" value="Caspase-related_regulators"/>
</dbReference>
<evidence type="ECO:0000313" key="2">
    <source>
        <dbReference type="EMBL" id="MBJ6372523.1"/>
    </source>
</evidence>
<evidence type="ECO:0000259" key="1">
    <source>
        <dbReference type="PROSITE" id="PS50208"/>
    </source>
</evidence>
<dbReference type="GO" id="GO:0006508">
    <property type="term" value="P:proteolysis"/>
    <property type="evidence" value="ECO:0007669"/>
    <property type="project" value="InterPro"/>
</dbReference>
<evidence type="ECO:0000313" key="3">
    <source>
        <dbReference type="Proteomes" id="UP000619079"/>
    </source>
</evidence>
<keyword evidence="3" id="KW-1185">Reference proteome</keyword>
<dbReference type="InterPro" id="IPR011600">
    <property type="entry name" value="Pept_C14_caspase"/>
</dbReference>
<accession>A0A8J7LS64</accession>
<dbReference type="Proteomes" id="UP000619079">
    <property type="component" value="Unassembled WGS sequence"/>
</dbReference>
<dbReference type="Gene3D" id="3.40.50.1460">
    <property type="match status" value="1"/>
</dbReference>
<dbReference type="InterPro" id="IPR029030">
    <property type="entry name" value="Caspase-like_dom_sf"/>
</dbReference>
<feature type="domain" description="Caspase family p20" evidence="1">
    <location>
        <begin position="53"/>
        <end position="186"/>
    </location>
</feature>
<dbReference type="AlphaFoldDB" id="A0A8J7LS64"/>
<reference evidence="2" key="1">
    <citation type="submission" date="2020-12" db="EMBL/GenBank/DDBJ databases">
        <title>Sedimentitalea sp. nov., isolated from sand in Incheon.</title>
        <authorList>
            <person name="Kim W."/>
        </authorList>
    </citation>
    <scope>NUCLEOTIDE SEQUENCE</scope>
    <source>
        <strain evidence="2">CAU 1593</strain>
    </source>
</reference>
<dbReference type="SUPFAM" id="SSF52129">
    <property type="entry name" value="Caspase-like"/>
    <property type="match status" value="1"/>
</dbReference>
<dbReference type="PROSITE" id="PS50208">
    <property type="entry name" value="CASPASE_P20"/>
    <property type="match status" value="1"/>
</dbReference>
<dbReference type="GO" id="GO:0004197">
    <property type="term" value="F:cysteine-type endopeptidase activity"/>
    <property type="evidence" value="ECO:0007669"/>
    <property type="project" value="InterPro"/>
</dbReference>
<sequence>MPYLSNVTAIGAHRPYGHGSRPYGTGIRDRSVHSVFRFFCLLLTLLAAPALAGDRLALVVGNSAYGAVSPLANPSSDARLIGEALEALDFKVTLLIDASQNDMRRGISQFGRELRDAGPEATGLFYYAGHGVQSFGTNYLLPVDVALNDAADLDLVAVEAQSVLRQMYSARNKTNIVILDACRNNPFTNIPDFNDNGLAEMQAPTGTFLAYATAPGGVALDGTGDNSPFTQSLASQMSTPGLKVEQVFKNVRVEVIEKTEGQQTPWDASSLTNDFVFAEEEPMTPEQLQELQLWRSVQASGDPVQIMLFLRGYPEGSYAQEARSLLSVLMERELSDPAPPDPVPVAKGPDAAEQAMFEAAQADASAVAYQAYLDAFPQGVFAEIATQELAAIRLKNGTDPIGEGVTPPKEEPAAAAPIGADTRDENITFTTVLSSDQAAISGRSIADLIKMSPLYPPVDGLPEEYWKDKTCSNCHQWTQDRLCTQANSYLSLNMQRSLDKKHPFGGAMKQNLKTWAAGGCR</sequence>
<dbReference type="EMBL" id="JAELVR010000009">
    <property type="protein sequence ID" value="MBJ6372523.1"/>
    <property type="molecule type" value="Genomic_DNA"/>
</dbReference>
<organism evidence="2 3">
    <name type="scientific">Sedimentitalea arenosa</name>
    <dbReference type="NCBI Taxonomy" id="2798803"/>
    <lineage>
        <taxon>Bacteria</taxon>
        <taxon>Pseudomonadati</taxon>
        <taxon>Pseudomonadota</taxon>
        <taxon>Alphaproteobacteria</taxon>
        <taxon>Rhodobacterales</taxon>
        <taxon>Paracoccaceae</taxon>
        <taxon>Sedimentitalea</taxon>
    </lineage>
</organism>
<proteinExistence type="predicted"/>
<name>A0A8J7LS64_9RHOB</name>
<protein>
    <submittedName>
        <fullName evidence="2">Caspase family protein</fullName>
    </submittedName>
</protein>
<dbReference type="PANTHER" id="PTHR22576">
    <property type="entry name" value="MUCOSA ASSOCIATED LYMPHOID TISSUE LYMPHOMA TRANSLOCATION PROTEIN 1/PARACASPASE"/>
    <property type="match status" value="1"/>
</dbReference>
<dbReference type="PANTHER" id="PTHR22576:SF37">
    <property type="entry name" value="MUCOSA-ASSOCIATED LYMPHOID TISSUE LYMPHOMA TRANSLOCATION PROTEIN 1"/>
    <property type="match status" value="1"/>
</dbReference>
<comment type="caution">
    <text evidence="2">The sequence shown here is derived from an EMBL/GenBank/DDBJ whole genome shotgun (WGS) entry which is preliminary data.</text>
</comment>
<gene>
    <name evidence="2" type="ORF">JF290_13395</name>
</gene>
<dbReference type="InterPro" id="IPR001309">
    <property type="entry name" value="Pept_C14_p20"/>
</dbReference>